<evidence type="ECO:0008006" key="2">
    <source>
        <dbReference type="Google" id="ProtNLM"/>
    </source>
</evidence>
<sequence length="36" mass="4029">ARHSELRGLMENAGLMEIESFSYLDLPFAFAIGTKL</sequence>
<accession>A0A383D132</accession>
<proteinExistence type="predicted"/>
<evidence type="ECO:0000313" key="1">
    <source>
        <dbReference type="EMBL" id="SVE38020.1"/>
    </source>
</evidence>
<gene>
    <name evidence="1" type="ORF">METZ01_LOCUS490874</name>
</gene>
<dbReference type="AlphaFoldDB" id="A0A383D132"/>
<feature type="non-terminal residue" evidence="1">
    <location>
        <position position="1"/>
    </location>
</feature>
<dbReference type="EMBL" id="UINC01213308">
    <property type="protein sequence ID" value="SVE38020.1"/>
    <property type="molecule type" value="Genomic_DNA"/>
</dbReference>
<reference evidence="1" key="1">
    <citation type="submission" date="2018-05" db="EMBL/GenBank/DDBJ databases">
        <authorList>
            <person name="Lanie J.A."/>
            <person name="Ng W.-L."/>
            <person name="Kazmierczak K.M."/>
            <person name="Andrzejewski T.M."/>
            <person name="Davidsen T.M."/>
            <person name="Wayne K.J."/>
            <person name="Tettelin H."/>
            <person name="Glass J.I."/>
            <person name="Rusch D."/>
            <person name="Podicherti R."/>
            <person name="Tsui H.-C.T."/>
            <person name="Winkler M.E."/>
        </authorList>
    </citation>
    <scope>NUCLEOTIDE SEQUENCE</scope>
</reference>
<name>A0A383D132_9ZZZZ</name>
<protein>
    <recommendedName>
        <fullName evidence="2">Methyltransferase type 11 domain-containing protein</fullName>
    </recommendedName>
</protein>
<organism evidence="1">
    <name type="scientific">marine metagenome</name>
    <dbReference type="NCBI Taxonomy" id="408172"/>
    <lineage>
        <taxon>unclassified sequences</taxon>
        <taxon>metagenomes</taxon>
        <taxon>ecological metagenomes</taxon>
    </lineage>
</organism>